<dbReference type="EMBL" id="LLZZ01000033">
    <property type="protein sequence ID" value="KTB11610.1"/>
    <property type="molecule type" value="Genomic_DNA"/>
</dbReference>
<dbReference type="Proteomes" id="UP000054886">
    <property type="component" value="Unassembled WGS sequence"/>
</dbReference>
<dbReference type="GO" id="GO:0005829">
    <property type="term" value="C:cytosol"/>
    <property type="evidence" value="ECO:0007669"/>
    <property type="project" value="EnsemblFungi"/>
</dbReference>
<dbReference type="InterPro" id="IPR038014">
    <property type="entry name" value="Ies1"/>
</dbReference>
<evidence type="ECO:0000313" key="3">
    <source>
        <dbReference type="EMBL" id="KTB11610.1"/>
    </source>
</evidence>
<feature type="region of interest" description="Disordered" evidence="1">
    <location>
        <begin position="456"/>
        <end position="531"/>
    </location>
</feature>
<dbReference type="PANTHER" id="PTHR37287:SF1">
    <property type="entry name" value="INO EIGHTY SUBUNIT 1"/>
    <property type="match status" value="1"/>
</dbReference>
<organism evidence="2 4">
    <name type="scientific">Candida glabrata</name>
    <name type="common">Yeast</name>
    <name type="synonym">Torulopsis glabrata</name>
    <dbReference type="NCBI Taxonomy" id="5478"/>
    <lineage>
        <taxon>Eukaryota</taxon>
        <taxon>Fungi</taxon>
        <taxon>Dikarya</taxon>
        <taxon>Ascomycota</taxon>
        <taxon>Saccharomycotina</taxon>
        <taxon>Saccharomycetes</taxon>
        <taxon>Saccharomycetales</taxon>
        <taxon>Saccharomycetaceae</taxon>
        <taxon>Nakaseomyces</taxon>
    </lineage>
</organism>
<dbReference type="GO" id="GO:0031011">
    <property type="term" value="C:Ino80 complex"/>
    <property type="evidence" value="ECO:0007669"/>
    <property type="project" value="EnsemblFungi"/>
</dbReference>
<evidence type="ECO:0000313" key="4">
    <source>
        <dbReference type="Proteomes" id="UP000054886"/>
    </source>
</evidence>
<feature type="compositionally biased region" description="Basic and acidic residues" evidence="1">
    <location>
        <begin position="501"/>
        <end position="530"/>
    </location>
</feature>
<feature type="compositionally biased region" description="Basic and acidic residues" evidence="1">
    <location>
        <begin position="1"/>
        <end position="23"/>
    </location>
</feature>
<sequence>MAKRIYDPIHDVFQDTGDNEPKRSKVLSVSELNSSETSRRNVSSISSLLTSDDQTAEKAIPERAHRNSISNLLSNDPEEDNNAEKEKVVPVPHMTNTKYTRHLKKPDGDFFSRKDIQYDMLKALLTDDRCLFTNHLKAQYTNSLAPMSLPNNKIPIITDKEYDARTFVFNDKLTFAQMYALTMATSSKCSKILRDKLLLDGQVAFSTCVLGFLVNIGRLNTTINFYLEMTSQLRTYHSVPCLQAHTLDIKSLQDTPRIKSILRNLPTGNNPIHLSLIYKLLGVISEEKFNEIGDSASQKLDKQVSSAEKFGLKGKFNCINMLFALCDNATIVRTQFLSKYIQLIDPQDNNHRFDLDKDLTLFNILDNSKFDVIDRVNVVLWLLYIHTETDLTEAEVVESLKLFIPPTSVPDLQQNKIPLRLTTNNYDVDTEEELKYGKEQKEKRLLFLQKLDKSDTRKEEKTSTADSKDDDSITERATRRKRKKTLEKEILLESSKPNKKINKEEETEDRVKVEPEQDQEALKTAKEKPEAPLLAAERTPDVKKSKESIHQDRADRLINFDQNKEVGILEKSRERKTQRELLQDLSDAQEIVKRKRKQIGMLRLFNKYDDIPMGSVIGVRGKKRRKYKDDVLGYETSFLKTLAIAKQKFIKALRSADTKPQQSENNIFHL</sequence>
<feature type="compositionally biased region" description="Polar residues" evidence="1">
    <location>
        <begin position="30"/>
        <end position="53"/>
    </location>
</feature>
<dbReference type="VEuPathDB" id="FungiDB:CAGL0J04180g"/>
<feature type="compositionally biased region" description="Basic and acidic residues" evidence="1">
    <location>
        <begin position="55"/>
        <end position="65"/>
    </location>
</feature>
<accession>A0A0W0CC53</accession>
<feature type="region of interest" description="Disordered" evidence="1">
    <location>
        <begin position="1"/>
        <end position="88"/>
    </location>
</feature>
<gene>
    <name evidence="3" type="ORF">AO440_004887</name>
    <name evidence="2" type="ORF">AO440_005337</name>
</gene>
<proteinExistence type="predicted"/>
<dbReference type="PANTHER" id="PTHR37287">
    <property type="entry name" value="INO EIGHTY SUBUNIT 1"/>
    <property type="match status" value="1"/>
</dbReference>
<comment type="caution">
    <text evidence="2">The sequence shown here is derived from an EMBL/GenBank/DDBJ whole genome shotgun (WGS) entry which is preliminary data.</text>
</comment>
<evidence type="ECO:0000313" key="2">
    <source>
        <dbReference type="EMBL" id="KTA97253.1"/>
    </source>
</evidence>
<protein>
    <submittedName>
        <fullName evidence="2">Ino eighty subunit 1</fullName>
    </submittedName>
</protein>
<dbReference type="VEuPathDB" id="FungiDB:GWK60_J03993"/>
<evidence type="ECO:0000256" key="1">
    <source>
        <dbReference type="SAM" id="MobiDB-lite"/>
    </source>
</evidence>
<dbReference type="AlphaFoldDB" id="A0A0W0CC53"/>
<reference evidence="2 4" key="1">
    <citation type="submission" date="2015-10" db="EMBL/GenBank/DDBJ databases">
        <title>Draft genomes sequences of Candida glabrata isolates 1A, 1B, 2A, 2B, 3A and 3B.</title>
        <authorList>
            <person name="Haavelsrud O.E."/>
            <person name="Gaustad P."/>
        </authorList>
    </citation>
    <scope>NUCLEOTIDE SEQUENCE [LARGE SCALE GENOMIC DNA]</scope>
    <source>
        <strain evidence="2">910700640</strain>
    </source>
</reference>
<dbReference type="GO" id="GO:0006338">
    <property type="term" value="P:chromatin remodeling"/>
    <property type="evidence" value="ECO:0007669"/>
    <property type="project" value="EnsemblFungi"/>
</dbReference>
<dbReference type="EMBL" id="LLZZ01000162">
    <property type="protein sequence ID" value="KTA97253.1"/>
    <property type="molecule type" value="Genomic_DNA"/>
</dbReference>
<name>A0A0W0CC53_CANGB</name>
<dbReference type="VEuPathDB" id="FungiDB:GVI51_J04015"/>
<dbReference type="VEuPathDB" id="FungiDB:B1J91_J04180g"/>
<feature type="compositionally biased region" description="Basic and acidic residues" evidence="1">
    <location>
        <begin position="456"/>
        <end position="477"/>
    </location>
</feature>